<evidence type="ECO:0000259" key="2">
    <source>
        <dbReference type="Pfam" id="PF02582"/>
    </source>
</evidence>
<evidence type="ECO:0000313" key="4">
    <source>
        <dbReference type="Proteomes" id="UP001153365"/>
    </source>
</evidence>
<dbReference type="Pfam" id="PF02582">
    <property type="entry name" value="DUF155"/>
    <property type="match status" value="1"/>
</dbReference>
<dbReference type="GO" id="GO:0070131">
    <property type="term" value="P:positive regulation of mitochondrial translation"/>
    <property type="evidence" value="ECO:0007669"/>
    <property type="project" value="TreeGrafter"/>
</dbReference>
<keyword evidence="4" id="KW-1185">Reference proteome</keyword>
<accession>A0AAV0AHS3</accession>
<evidence type="ECO:0000313" key="3">
    <source>
        <dbReference type="EMBL" id="CAH7667743.1"/>
    </source>
</evidence>
<dbReference type="EMBL" id="CALTRL010000373">
    <property type="protein sequence ID" value="CAH7667743.1"/>
    <property type="molecule type" value="Genomic_DNA"/>
</dbReference>
<evidence type="ECO:0000256" key="1">
    <source>
        <dbReference type="ARBA" id="ARBA00008306"/>
    </source>
</evidence>
<gene>
    <name evidence="3" type="ORF">PPACK8108_LOCUS2168</name>
</gene>
<dbReference type="GO" id="GO:0005739">
    <property type="term" value="C:mitochondrion"/>
    <property type="evidence" value="ECO:0007669"/>
    <property type="project" value="UniProtKB-ARBA"/>
</dbReference>
<dbReference type="InterPro" id="IPR051624">
    <property type="entry name" value="RMD1/Sad1-interacting"/>
</dbReference>
<comment type="similarity">
    <text evidence="1">Belongs to the RMD1/sif2 family.</text>
</comment>
<sequence>MATSSARTSWRCLIDCSYQLRSRCHKRYSQPGQRPSQCHYSTDAIKTDQPSAQRRELIAKKRTGGHSQTSLLKQALKKGSTSTGGTLQDAGQVVAYSTAEEYNVRALHRRLTQAGYNGPIFNVLGEAIWIPDWHPVQSKVSQTSNSKSSPMIRKSEVFIFESGSFVSWGVSPEEASKFLDTIVRPHTPNTNEQLELNPCRNPEKETMDYIKSNSGPMLEIGADQIVIGPTGGDIGNPPVTPTRKLLTHFMNPDSKRQTKVQDPPSDPLILSKLAVSSALAKACKLSRYEAQLDEFLSKVEHVPEMLKSGNDSPLDKKEIVARYGELLDLRQGLSLKEENLLDLPEWFWEDTGAEERHFKKILREFDFERRFRNLNDKLSMAIELQARLFEFSNSKYSHRLEWIIILLIAFEVAHAIYVADHHRK</sequence>
<comment type="caution">
    <text evidence="3">The sequence shown here is derived from an EMBL/GenBank/DDBJ whole genome shotgun (WGS) entry which is preliminary data.</text>
</comment>
<protein>
    <recommendedName>
        <fullName evidence="2">DUF155 domain-containing protein</fullName>
    </recommendedName>
</protein>
<dbReference type="PANTHER" id="PTHR16255:SF1">
    <property type="entry name" value="REQUIRED FOR MEIOTIC NUCLEAR DIVISION PROTEIN 1 HOMOLOG"/>
    <property type="match status" value="1"/>
</dbReference>
<dbReference type="InterPro" id="IPR003734">
    <property type="entry name" value="DUF155"/>
</dbReference>
<reference evidence="3" key="1">
    <citation type="submission" date="2022-06" db="EMBL/GenBank/DDBJ databases">
        <authorList>
            <consortium name="SYNGENTA / RWTH Aachen University"/>
        </authorList>
    </citation>
    <scope>NUCLEOTIDE SEQUENCE</scope>
</reference>
<proteinExistence type="inferred from homology"/>
<dbReference type="AlphaFoldDB" id="A0AAV0AHS3"/>
<feature type="domain" description="DUF155" evidence="2">
    <location>
        <begin position="157"/>
        <end position="375"/>
    </location>
</feature>
<dbReference type="PANTHER" id="PTHR16255">
    <property type="entry name" value="REQUIRED FOR MEIOTIC NUCLEAR DIVISION PROTEIN 1 HOMOLOG"/>
    <property type="match status" value="1"/>
</dbReference>
<organism evidence="3 4">
    <name type="scientific">Phakopsora pachyrhizi</name>
    <name type="common">Asian soybean rust disease fungus</name>
    <dbReference type="NCBI Taxonomy" id="170000"/>
    <lineage>
        <taxon>Eukaryota</taxon>
        <taxon>Fungi</taxon>
        <taxon>Dikarya</taxon>
        <taxon>Basidiomycota</taxon>
        <taxon>Pucciniomycotina</taxon>
        <taxon>Pucciniomycetes</taxon>
        <taxon>Pucciniales</taxon>
        <taxon>Phakopsoraceae</taxon>
        <taxon>Phakopsora</taxon>
    </lineage>
</organism>
<dbReference type="Proteomes" id="UP001153365">
    <property type="component" value="Unassembled WGS sequence"/>
</dbReference>
<name>A0AAV0AHS3_PHAPC</name>